<comment type="caution">
    <text evidence="1">The sequence shown here is derived from an EMBL/GenBank/DDBJ whole genome shotgun (WGS) entry which is preliminary data.</text>
</comment>
<evidence type="ECO:0000313" key="2">
    <source>
        <dbReference type="Proteomes" id="UP000789366"/>
    </source>
</evidence>
<name>A0ACA9R9M0_9GLOM</name>
<feature type="non-terminal residue" evidence="1">
    <location>
        <position position="53"/>
    </location>
</feature>
<proteinExistence type="predicted"/>
<protein>
    <submittedName>
        <fullName evidence="1">12067_t:CDS:1</fullName>
    </submittedName>
</protein>
<gene>
    <name evidence="1" type="ORF">SPELUC_LOCUS16557</name>
</gene>
<accession>A0ACA9R9M0</accession>
<keyword evidence="2" id="KW-1185">Reference proteome</keyword>
<reference evidence="1" key="1">
    <citation type="submission" date="2021-06" db="EMBL/GenBank/DDBJ databases">
        <authorList>
            <person name="Kallberg Y."/>
            <person name="Tangrot J."/>
            <person name="Rosling A."/>
        </authorList>
    </citation>
    <scope>NUCLEOTIDE SEQUENCE</scope>
    <source>
        <strain evidence="1">28 12/20/2015</strain>
    </source>
</reference>
<dbReference type="EMBL" id="CAJVPW010062093">
    <property type="protein sequence ID" value="CAG8782925.1"/>
    <property type="molecule type" value="Genomic_DNA"/>
</dbReference>
<feature type="non-terminal residue" evidence="1">
    <location>
        <position position="1"/>
    </location>
</feature>
<sequence>CSRWIEYLRKCLARMISSTHTQKQSAEVSLNDSERGIRNQELYISKKYKYSSS</sequence>
<organism evidence="1 2">
    <name type="scientific">Cetraspora pellucida</name>
    <dbReference type="NCBI Taxonomy" id="1433469"/>
    <lineage>
        <taxon>Eukaryota</taxon>
        <taxon>Fungi</taxon>
        <taxon>Fungi incertae sedis</taxon>
        <taxon>Mucoromycota</taxon>
        <taxon>Glomeromycotina</taxon>
        <taxon>Glomeromycetes</taxon>
        <taxon>Diversisporales</taxon>
        <taxon>Gigasporaceae</taxon>
        <taxon>Cetraspora</taxon>
    </lineage>
</organism>
<dbReference type="Proteomes" id="UP000789366">
    <property type="component" value="Unassembled WGS sequence"/>
</dbReference>
<evidence type="ECO:0000313" key="1">
    <source>
        <dbReference type="EMBL" id="CAG8782925.1"/>
    </source>
</evidence>